<dbReference type="REBASE" id="372682">
    <property type="entry name" value="M.Mai6376ORF47590P"/>
</dbReference>
<dbReference type="Proteomes" id="UP000467327">
    <property type="component" value="Chromosome"/>
</dbReference>
<evidence type="ECO:0000259" key="4">
    <source>
        <dbReference type="Pfam" id="PF01555"/>
    </source>
</evidence>
<protein>
    <recommendedName>
        <fullName evidence="4">DNA methylase N-4/N-6 domain-containing protein</fullName>
    </recommendedName>
</protein>
<dbReference type="InterPro" id="IPR001091">
    <property type="entry name" value="RM_Methyltransferase"/>
</dbReference>
<dbReference type="GO" id="GO:0008170">
    <property type="term" value="F:N-methyltransferase activity"/>
    <property type="evidence" value="ECO:0007669"/>
    <property type="project" value="InterPro"/>
</dbReference>
<dbReference type="InterPro" id="IPR029063">
    <property type="entry name" value="SAM-dependent_MTases_sf"/>
</dbReference>
<evidence type="ECO:0000256" key="1">
    <source>
        <dbReference type="ARBA" id="ARBA00006594"/>
    </source>
</evidence>
<dbReference type="GO" id="GO:0032259">
    <property type="term" value="P:methylation"/>
    <property type="evidence" value="ECO:0007669"/>
    <property type="project" value="UniProtKB-KW"/>
</dbReference>
<evidence type="ECO:0000313" key="5">
    <source>
        <dbReference type="EMBL" id="BBX09956.1"/>
    </source>
</evidence>
<accession>A0AAD1HRZ6</accession>
<comment type="similarity">
    <text evidence="1">Belongs to the N(4)/N(6)-methyltransferase family.</text>
</comment>
<keyword evidence="3" id="KW-0808">Transferase</keyword>
<evidence type="ECO:0000313" key="6">
    <source>
        <dbReference type="Proteomes" id="UP000467327"/>
    </source>
</evidence>
<evidence type="ECO:0000256" key="2">
    <source>
        <dbReference type="ARBA" id="ARBA00022603"/>
    </source>
</evidence>
<dbReference type="InterPro" id="IPR002941">
    <property type="entry name" value="DNA_methylase_N4/N6"/>
</dbReference>
<dbReference type="PROSITE" id="PS00092">
    <property type="entry name" value="N6_MTASE"/>
    <property type="match status" value="1"/>
</dbReference>
<keyword evidence="6" id="KW-1185">Reference proteome</keyword>
<dbReference type="EMBL" id="AP022561">
    <property type="protein sequence ID" value="BBX09956.1"/>
    <property type="molecule type" value="Genomic_DNA"/>
</dbReference>
<keyword evidence="2" id="KW-0489">Methyltransferase</keyword>
<feature type="domain" description="DNA methylase N-4/N-6" evidence="4">
    <location>
        <begin position="462"/>
        <end position="536"/>
    </location>
</feature>
<evidence type="ECO:0000256" key="3">
    <source>
        <dbReference type="ARBA" id="ARBA00022679"/>
    </source>
</evidence>
<gene>
    <name evidence="5" type="ORF">MAIC_47590</name>
</gene>
<reference evidence="5 6" key="1">
    <citation type="journal article" date="2019" name="Emerg. Microbes Infect.">
        <title>Comprehensive subspecies identification of 175 nontuberculous mycobacteria species based on 7547 genomic profiles.</title>
        <authorList>
            <person name="Matsumoto Y."/>
            <person name="Kinjo T."/>
            <person name="Motooka D."/>
            <person name="Nabeya D."/>
            <person name="Jung N."/>
            <person name="Uechi K."/>
            <person name="Horii T."/>
            <person name="Iida T."/>
            <person name="Fujita J."/>
            <person name="Nakamura S."/>
        </authorList>
    </citation>
    <scope>NUCLEOTIDE SEQUENCE [LARGE SCALE GENOMIC DNA]</scope>
    <source>
        <strain evidence="5 6">JCM 6376</strain>
    </source>
</reference>
<dbReference type="Pfam" id="PF01555">
    <property type="entry name" value="N6_N4_Mtase"/>
    <property type="match status" value="2"/>
</dbReference>
<dbReference type="AlphaFoldDB" id="A0AAD1HRZ6"/>
<sequence>MSRLNDLLRQLETKDPALAKDLRREVDALSNRRAFGLNFERHVPEAVELPGRPVRRGDKVRILPPRGSKSSARDARLWRVVEFTRDASGIRTASLELIGDDETAEALVDDLVVVAEFRDPIYPGLVSTGKIERGGDKPYHSVINAENYHALQTLLFTHRAQVDVIYIDPPYNTGARDWKYNNDYVEGEDLYRHSKWLAFMERRLKLAKQLLNPDDSVLIVTIDEKEYLRLGLLLEQVFPEARVQMVTDVTNPRAGVARPGAFTRTEEYLFYVVLGEGSGVVPAPLSSAEGDATAVKAPIWFSLMRTGSNSSRTARPNLFYPIWVHADGRLHSVGETIPLQSDRNAVAAPAPGLTAIWPIRPNGDENTWQLGAVAIRKAFLDGTARINSSSSGHKVNYLRTAEKKRIAAGEIEQLGKDDRGALILRHREGAIRTTAPRTVWTAPAHDAGLFGSSLLATLIPGRKFPFPKSLYAVEDALRFAVVNKPNATIVDFFAGSGTTAHAVMRLNKQDGGRRRSISVTNNEVGADEQKELVDQSYRPGDPEWEQRGICRHITQPRLAAAITGNTPNGDPVRGDYKFTDEFPIADGFDENVEFFALTYEAPLRVSSNREFEKVAPLLWLRAGSQGRRIEDMSAGWNAADTYGVLADLNQSERFLKAVAAMDSIRVAFIVTDEDRLFESVVRELPDQVEPVRLYEAYLQNFEIETGRSTL</sequence>
<proteinExistence type="inferred from homology"/>
<dbReference type="Gene3D" id="3.40.50.150">
    <property type="entry name" value="Vaccinia Virus protein VP39"/>
    <property type="match status" value="1"/>
</dbReference>
<feature type="domain" description="DNA methylase N-4/N-6" evidence="4">
    <location>
        <begin position="162"/>
        <end position="270"/>
    </location>
</feature>
<dbReference type="GO" id="GO:0003677">
    <property type="term" value="F:DNA binding"/>
    <property type="evidence" value="ECO:0007669"/>
    <property type="project" value="InterPro"/>
</dbReference>
<dbReference type="SUPFAM" id="SSF53335">
    <property type="entry name" value="S-adenosyl-L-methionine-dependent methyltransferases"/>
    <property type="match status" value="1"/>
</dbReference>
<dbReference type="PRINTS" id="PR00508">
    <property type="entry name" value="S21N4MTFRASE"/>
</dbReference>
<dbReference type="RefSeq" id="WP_115318664.1">
    <property type="nucleotide sequence ID" value="NZ_AP022561.1"/>
</dbReference>
<dbReference type="InterPro" id="IPR002052">
    <property type="entry name" value="DNA_methylase_N6_adenine_CS"/>
</dbReference>
<organism evidence="5 6">
    <name type="scientific">Mycolicibacterium aichiense</name>
    <dbReference type="NCBI Taxonomy" id="1799"/>
    <lineage>
        <taxon>Bacteria</taxon>
        <taxon>Bacillati</taxon>
        <taxon>Actinomycetota</taxon>
        <taxon>Actinomycetes</taxon>
        <taxon>Mycobacteriales</taxon>
        <taxon>Mycobacteriaceae</taxon>
        <taxon>Mycolicibacterium</taxon>
    </lineage>
</organism>
<dbReference type="KEGG" id="maic:MAIC_47590"/>
<name>A0AAD1HRZ6_9MYCO</name>